<sequence>MEDPAGGRTGTGDADLMDRIRELEEDLTRTQEELARITSTDDEAAQEATDNDGPPSDDPDGEMAYKLAELVAASVTKVLKGDVNQHSSTPITAPIMGEIVEVGSSKTIRMGGIPKADWSGLESPTLRVHSGQYRSLDRTKGLKRASEFPKFEPKWTKGSSLQPLLAGAPFGVSDELWNATMQIHSTPH</sequence>
<name>A0A9N8HSL9_9STRA</name>
<keyword evidence="3" id="KW-1185">Reference proteome</keyword>
<feature type="compositionally biased region" description="Basic and acidic residues" evidence="1">
    <location>
        <begin position="24"/>
        <end position="35"/>
    </location>
</feature>
<evidence type="ECO:0000256" key="1">
    <source>
        <dbReference type="SAM" id="MobiDB-lite"/>
    </source>
</evidence>
<dbReference type="AlphaFoldDB" id="A0A9N8HSL9"/>
<evidence type="ECO:0000313" key="2">
    <source>
        <dbReference type="EMBL" id="CAB9525878.1"/>
    </source>
</evidence>
<evidence type="ECO:0000313" key="3">
    <source>
        <dbReference type="Proteomes" id="UP001153069"/>
    </source>
</evidence>
<proteinExistence type="predicted"/>
<dbReference type="EMBL" id="CAICTM010001740">
    <property type="protein sequence ID" value="CAB9525878.1"/>
    <property type="molecule type" value="Genomic_DNA"/>
</dbReference>
<comment type="caution">
    <text evidence="2">The sequence shown here is derived from an EMBL/GenBank/DDBJ whole genome shotgun (WGS) entry which is preliminary data.</text>
</comment>
<gene>
    <name evidence="2" type="ORF">SEMRO_1742_G294720.1</name>
</gene>
<reference evidence="2" key="1">
    <citation type="submission" date="2020-06" db="EMBL/GenBank/DDBJ databases">
        <authorList>
            <consortium name="Plant Systems Biology data submission"/>
        </authorList>
    </citation>
    <scope>NUCLEOTIDE SEQUENCE</scope>
    <source>
        <strain evidence="2">D6</strain>
    </source>
</reference>
<dbReference type="Proteomes" id="UP001153069">
    <property type="component" value="Unassembled WGS sequence"/>
</dbReference>
<protein>
    <submittedName>
        <fullName evidence="2">Uncharacterized protein</fullName>
    </submittedName>
</protein>
<organism evidence="2 3">
    <name type="scientific">Seminavis robusta</name>
    <dbReference type="NCBI Taxonomy" id="568900"/>
    <lineage>
        <taxon>Eukaryota</taxon>
        <taxon>Sar</taxon>
        <taxon>Stramenopiles</taxon>
        <taxon>Ochrophyta</taxon>
        <taxon>Bacillariophyta</taxon>
        <taxon>Bacillariophyceae</taxon>
        <taxon>Bacillariophycidae</taxon>
        <taxon>Naviculales</taxon>
        <taxon>Naviculaceae</taxon>
        <taxon>Seminavis</taxon>
    </lineage>
</organism>
<feature type="region of interest" description="Disordered" evidence="1">
    <location>
        <begin position="24"/>
        <end position="62"/>
    </location>
</feature>
<accession>A0A9N8HSL9</accession>